<dbReference type="InterPro" id="IPR027417">
    <property type="entry name" value="P-loop_NTPase"/>
</dbReference>
<keyword evidence="16" id="KW-1185">Reference proteome</keyword>
<evidence type="ECO:0000256" key="10">
    <source>
        <dbReference type="ARBA" id="ARBA00023157"/>
    </source>
</evidence>
<keyword evidence="11" id="KW-0325">Glycoprotein</keyword>
<accession>A0A6B0RN36</accession>
<sequence>MVGMNCMEFRWGKATALIFVGGVPQGGTMLDARANALGRGDHIIPHVLAVHQAWSKTASVFSLVTHKVTIAGFKPSSYHDCLTKWSRPSRRCMPQAWRRQGQVPAMSYEQLVLYPSRSLKLILCSNSILYQDHLICKPCSPSPRLSSIYQVLKPVNLEALSKWTGHIPGDVLRDMG</sequence>
<dbReference type="EMBL" id="VBQZ03000064">
    <property type="protein sequence ID" value="MXQ90431.1"/>
    <property type="molecule type" value="Genomic_DNA"/>
</dbReference>
<evidence type="ECO:0000256" key="11">
    <source>
        <dbReference type="ARBA" id="ARBA00023180"/>
    </source>
</evidence>
<reference evidence="15" key="1">
    <citation type="submission" date="2019-10" db="EMBL/GenBank/DDBJ databases">
        <title>The sequence and de novo assembly of the wild yak genome.</title>
        <authorList>
            <person name="Liu Y."/>
        </authorList>
    </citation>
    <scope>NUCLEOTIDE SEQUENCE [LARGE SCALE GENOMIC DNA]</scope>
    <source>
        <strain evidence="15">WY2019</strain>
    </source>
</reference>
<comment type="similarity">
    <text evidence="3 14">Belongs to the protein sulfotransferase family.</text>
</comment>
<dbReference type="Gene3D" id="3.40.50.300">
    <property type="entry name" value="P-loop containing nucleotide triphosphate hydrolases"/>
    <property type="match status" value="1"/>
</dbReference>
<name>A0A6B0RN36_9CETA</name>
<comment type="caution">
    <text evidence="15">The sequence shown here is derived from an EMBL/GenBank/DDBJ whole genome shotgun (WGS) entry which is preliminary data.</text>
</comment>
<keyword evidence="9" id="KW-0472">Membrane</keyword>
<evidence type="ECO:0000313" key="16">
    <source>
        <dbReference type="Proteomes" id="UP000322234"/>
    </source>
</evidence>
<keyword evidence="8" id="KW-0333">Golgi apparatus</keyword>
<evidence type="ECO:0000256" key="8">
    <source>
        <dbReference type="ARBA" id="ARBA00023034"/>
    </source>
</evidence>
<organism evidence="15 16">
    <name type="scientific">Bos mutus</name>
    <name type="common">wild yak</name>
    <dbReference type="NCBI Taxonomy" id="72004"/>
    <lineage>
        <taxon>Eukaryota</taxon>
        <taxon>Metazoa</taxon>
        <taxon>Chordata</taxon>
        <taxon>Craniata</taxon>
        <taxon>Vertebrata</taxon>
        <taxon>Euteleostomi</taxon>
        <taxon>Mammalia</taxon>
        <taxon>Eutheria</taxon>
        <taxon>Laurasiatheria</taxon>
        <taxon>Artiodactyla</taxon>
        <taxon>Ruminantia</taxon>
        <taxon>Pecora</taxon>
        <taxon>Bovidae</taxon>
        <taxon>Bovinae</taxon>
        <taxon>Bos</taxon>
    </lineage>
</organism>
<evidence type="ECO:0000256" key="7">
    <source>
        <dbReference type="ARBA" id="ARBA00022989"/>
    </source>
</evidence>
<evidence type="ECO:0000256" key="4">
    <source>
        <dbReference type="ARBA" id="ARBA00022679"/>
    </source>
</evidence>
<keyword evidence="5" id="KW-0812">Transmembrane</keyword>
<comment type="subcellular location">
    <subcellularLocation>
        <location evidence="2">Golgi apparatus membrane</location>
        <topology evidence="2">Single-pass type II membrane protein</topology>
    </subcellularLocation>
</comment>
<evidence type="ECO:0000256" key="6">
    <source>
        <dbReference type="ARBA" id="ARBA00022968"/>
    </source>
</evidence>
<evidence type="ECO:0000256" key="5">
    <source>
        <dbReference type="ARBA" id="ARBA00022692"/>
    </source>
</evidence>
<evidence type="ECO:0000256" key="9">
    <source>
        <dbReference type="ARBA" id="ARBA00023136"/>
    </source>
</evidence>
<evidence type="ECO:0000256" key="13">
    <source>
        <dbReference type="ARBA" id="ARBA00048460"/>
    </source>
</evidence>
<dbReference type="InterPro" id="IPR026634">
    <property type="entry name" value="TPST-like"/>
</dbReference>
<evidence type="ECO:0000256" key="12">
    <source>
        <dbReference type="ARBA" id="ARBA00046649"/>
    </source>
</evidence>
<comment type="function">
    <text evidence="1 14">Catalyzes the O-sulfation of tyrosine residues within acidic motifs of polypeptides, using 3'-phosphoadenylyl sulfate (PAPS) as cosubstrate.</text>
</comment>
<dbReference type="GO" id="GO:0000139">
    <property type="term" value="C:Golgi membrane"/>
    <property type="evidence" value="ECO:0007669"/>
    <property type="project" value="UniProtKB-SubCell"/>
</dbReference>
<dbReference type="EC" id="2.8.2.20" evidence="14"/>
<protein>
    <recommendedName>
        <fullName evidence="14">Protein-tyrosine sulfotransferase</fullName>
        <ecNumber evidence="14">2.8.2.20</ecNumber>
    </recommendedName>
</protein>
<dbReference type="AlphaFoldDB" id="A0A6B0RN36"/>
<gene>
    <name evidence="15" type="ORF">E5288_WYG016246</name>
</gene>
<dbReference type="PANTHER" id="PTHR12788">
    <property type="entry name" value="PROTEIN-TYROSINE SULFOTRANSFERASE 2"/>
    <property type="match status" value="1"/>
</dbReference>
<keyword evidence="7" id="KW-1133">Transmembrane helix</keyword>
<dbReference type="Proteomes" id="UP000322234">
    <property type="component" value="Unassembled WGS sequence"/>
</dbReference>
<keyword evidence="6" id="KW-0735">Signal-anchor</keyword>
<dbReference type="GO" id="GO:0008476">
    <property type="term" value="F:protein-tyrosine sulfotransferase activity"/>
    <property type="evidence" value="ECO:0007669"/>
    <property type="project" value="UniProtKB-EC"/>
</dbReference>
<evidence type="ECO:0000256" key="1">
    <source>
        <dbReference type="ARBA" id="ARBA00003886"/>
    </source>
</evidence>
<keyword evidence="4 14" id="KW-0808">Transferase</keyword>
<keyword evidence="10" id="KW-1015">Disulfide bond</keyword>
<evidence type="ECO:0000256" key="14">
    <source>
        <dbReference type="RuleBase" id="RU365018"/>
    </source>
</evidence>
<evidence type="ECO:0000256" key="2">
    <source>
        <dbReference type="ARBA" id="ARBA00004323"/>
    </source>
</evidence>
<comment type="subunit">
    <text evidence="12">Homodimer. Can also form heterodimers with TPST1.</text>
</comment>
<comment type="catalytic activity">
    <reaction evidence="13 14">
        <text>L-tyrosyl-[protein] + 3'-phosphoadenylyl sulfate = O-sulfo-L-tyrosine-[protein] + adenosine 3',5'-bisphosphate + H(+)</text>
        <dbReference type="Rhea" id="RHEA:16801"/>
        <dbReference type="Rhea" id="RHEA-COMP:10136"/>
        <dbReference type="Rhea" id="RHEA-COMP:11688"/>
        <dbReference type="ChEBI" id="CHEBI:15378"/>
        <dbReference type="ChEBI" id="CHEBI:46858"/>
        <dbReference type="ChEBI" id="CHEBI:58339"/>
        <dbReference type="ChEBI" id="CHEBI:58343"/>
        <dbReference type="ChEBI" id="CHEBI:65286"/>
        <dbReference type="EC" id="2.8.2.20"/>
    </reaction>
</comment>
<dbReference type="PANTHER" id="PTHR12788:SF6">
    <property type="entry name" value="PROTEIN-TYROSINE SULFOTRANSFERASE 2"/>
    <property type="match status" value="1"/>
</dbReference>
<evidence type="ECO:0000256" key="3">
    <source>
        <dbReference type="ARBA" id="ARBA00009988"/>
    </source>
</evidence>
<proteinExistence type="inferred from homology"/>
<evidence type="ECO:0000313" key="15">
    <source>
        <dbReference type="EMBL" id="MXQ90431.1"/>
    </source>
</evidence>